<accession>E4Z2D9</accession>
<protein>
    <submittedName>
        <fullName evidence="2">Uncharacterized protein</fullName>
    </submittedName>
</protein>
<reference evidence="2" key="1">
    <citation type="journal article" date="2010" name="Science">
        <title>Plasticity of animal genome architecture unmasked by rapid evolution of a pelagic tunicate.</title>
        <authorList>
            <person name="Denoeud F."/>
            <person name="Henriet S."/>
            <person name="Mungpakdee S."/>
            <person name="Aury J.M."/>
            <person name="Da Silva C."/>
            <person name="Brinkmann H."/>
            <person name="Mikhaleva J."/>
            <person name="Olsen L.C."/>
            <person name="Jubin C."/>
            <person name="Canestro C."/>
            <person name="Bouquet J.M."/>
            <person name="Danks G."/>
            <person name="Poulain J."/>
            <person name="Campsteijn C."/>
            <person name="Adamski M."/>
            <person name="Cross I."/>
            <person name="Yadetie F."/>
            <person name="Muffato M."/>
            <person name="Louis A."/>
            <person name="Butcher S."/>
            <person name="Tsagkogeorga G."/>
            <person name="Konrad A."/>
            <person name="Singh S."/>
            <person name="Jensen M.F."/>
            <person name="Cong E.H."/>
            <person name="Eikeseth-Otteraa H."/>
            <person name="Noel B."/>
            <person name="Anthouard V."/>
            <person name="Porcel B.M."/>
            <person name="Kachouri-Lafond R."/>
            <person name="Nishino A."/>
            <person name="Ugolini M."/>
            <person name="Chourrout P."/>
            <person name="Nishida H."/>
            <person name="Aasland R."/>
            <person name="Huzurbazar S."/>
            <person name="Westhof E."/>
            <person name="Delsuc F."/>
            <person name="Lehrach H."/>
            <person name="Reinhardt R."/>
            <person name="Weissenbach J."/>
            <person name="Roy S.W."/>
            <person name="Artiguenave F."/>
            <person name="Postlethwait J.H."/>
            <person name="Manak J.R."/>
            <person name="Thompson E.M."/>
            <person name="Jaillon O."/>
            <person name="Du Pasquier L."/>
            <person name="Boudinot P."/>
            <person name="Liberles D.A."/>
            <person name="Volff J.N."/>
            <person name="Philippe H."/>
            <person name="Lenhard B."/>
            <person name="Roest Crollius H."/>
            <person name="Wincker P."/>
            <person name="Chourrout D."/>
        </authorList>
    </citation>
    <scope>NUCLEOTIDE SEQUENCE [LARGE SCALE GENOMIC DNA]</scope>
</reference>
<dbReference type="Proteomes" id="UP000011014">
    <property type="component" value="Unassembled WGS sequence"/>
</dbReference>
<feature type="region of interest" description="Disordered" evidence="1">
    <location>
        <begin position="1"/>
        <end position="22"/>
    </location>
</feature>
<gene>
    <name evidence="2" type="ORF">GSOID_T00023962001</name>
</gene>
<dbReference type="EMBL" id="FN656695">
    <property type="protein sequence ID" value="CBY41867.1"/>
    <property type="molecule type" value="Genomic_DNA"/>
</dbReference>
<sequence length="224" mass="25291">MSNLSIYGDTSDASSDNDDDNMTVIEVGTTKMFKSNKNLENTKDSLVTASCPKKASCPKITTPKKVVFKVPAEPSRQNENHDRFRYQFRQNTQSAQAHNEVAAAVVEPRAQLARTKTSERNPFNTSKKPMIEGLAELGPLKFQNFCPKRAYEMSEYDNSEARRKVAREGLILKIETKRVYSVEGTPRQAFKGEMTTTDTIPIEWDGRIRTDKKNSVSSCYIAKH</sequence>
<name>E4Z2D9_OIKDI</name>
<proteinExistence type="predicted"/>
<organism evidence="2">
    <name type="scientific">Oikopleura dioica</name>
    <name type="common">Tunicate</name>
    <dbReference type="NCBI Taxonomy" id="34765"/>
    <lineage>
        <taxon>Eukaryota</taxon>
        <taxon>Metazoa</taxon>
        <taxon>Chordata</taxon>
        <taxon>Tunicata</taxon>
        <taxon>Appendicularia</taxon>
        <taxon>Copelata</taxon>
        <taxon>Oikopleuridae</taxon>
        <taxon>Oikopleura</taxon>
    </lineage>
</organism>
<evidence type="ECO:0000313" key="2">
    <source>
        <dbReference type="EMBL" id="CBY41867.1"/>
    </source>
</evidence>
<dbReference type="AlphaFoldDB" id="E4Z2D9"/>
<evidence type="ECO:0000256" key="1">
    <source>
        <dbReference type="SAM" id="MobiDB-lite"/>
    </source>
</evidence>